<accession>A0ABV0TN11</accession>
<protein>
    <submittedName>
        <fullName evidence="1">Uncharacterized protein</fullName>
    </submittedName>
</protein>
<evidence type="ECO:0000313" key="2">
    <source>
        <dbReference type="Proteomes" id="UP001482620"/>
    </source>
</evidence>
<name>A0ABV0TN11_9TELE</name>
<keyword evidence="2" id="KW-1185">Reference proteome</keyword>
<comment type="caution">
    <text evidence="1">The sequence shown here is derived from an EMBL/GenBank/DDBJ whole genome shotgun (WGS) entry which is preliminary data.</text>
</comment>
<dbReference type="Proteomes" id="UP001482620">
    <property type="component" value="Unassembled WGS sequence"/>
</dbReference>
<reference evidence="1 2" key="1">
    <citation type="submission" date="2021-06" db="EMBL/GenBank/DDBJ databases">
        <authorList>
            <person name="Palmer J.M."/>
        </authorList>
    </citation>
    <scope>NUCLEOTIDE SEQUENCE [LARGE SCALE GENOMIC DNA]</scope>
    <source>
        <strain evidence="2">if_2019</strain>
        <tissue evidence="1">Muscle</tissue>
    </source>
</reference>
<gene>
    <name evidence="1" type="ORF">ILYODFUR_017279</name>
</gene>
<evidence type="ECO:0000313" key="1">
    <source>
        <dbReference type="EMBL" id="MEQ2233003.1"/>
    </source>
</evidence>
<dbReference type="EMBL" id="JAHRIQ010036373">
    <property type="protein sequence ID" value="MEQ2233003.1"/>
    <property type="molecule type" value="Genomic_DNA"/>
</dbReference>
<proteinExistence type="predicted"/>
<organism evidence="1 2">
    <name type="scientific">Ilyodon furcidens</name>
    <name type="common">goldbreast splitfin</name>
    <dbReference type="NCBI Taxonomy" id="33524"/>
    <lineage>
        <taxon>Eukaryota</taxon>
        <taxon>Metazoa</taxon>
        <taxon>Chordata</taxon>
        <taxon>Craniata</taxon>
        <taxon>Vertebrata</taxon>
        <taxon>Euteleostomi</taxon>
        <taxon>Actinopterygii</taxon>
        <taxon>Neopterygii</taxon>
        <taxon>Teleostei</taxon>
        <taxon>Neoteleostei</taxon>
        <taxon>Acanthomorphata</taxon>
        <taxon>Ovalentaria</taxon>
        <taxon>Atherinomorphae</taxon>
        <taxon>Cyprinodontiformes</taxon>
        <taxon>Goodeidae</taxon>
        <taxon>Ilyodon</taxon>
    </lineage>
</organism>
<sequence length="70" mass="7877">MDVLIFLPSSGGSIIFILSINTDRCLLWSAADGSYNGNEELVLPLIKDECLIIQHRPRQFKSLTREFSPP</sequence>